<proteinExistence type="predicted"/>
<dbReference type="InterPro" id="IPR011033">
    <property type="entry name" value="PRC_barrel-like_sf"/>
</dbReference>
<feature type="domain" description="PRC-barrel" evidence="1">
    <location>
        <begin position="90"/>
        <end position="136"/>
    </location>
</feature>
<dbReference type="Proteomes" id="UP000216207">
    <property type="component" value="Unassembled WGS sequence"/>
</dbReference>
<reference evidence="2 3" key="1">
    <citation type="submission" date="2017-07" db="EMBL/GenBank/DDBJ databases">
        <title>Isolation and whole genome analysis of endospore-forming bacteria from heroin.</title>
        <authorList>
            <person name="Kalinowski J."/>
            <person name="Ahrens B."/>
            <person name="Al-Dilaimi A."/>
            <person name="Winkler A."/>
            <person name="Wibberg D."/>
            <person name="Schleenbecker U."/>
            <person name="Ruckert C."/>
            <person name="Wolfel R."/>
            <person name="Grass G."/>
        </authorList>
    </citation>
    <scope>NUCLEOTIDE SEQUENCE [LARGE SCALE GENOMIC DNA]</scope>
    <source>
        <strain evidence="2 3">7539</strain>
    </source>
</reference>
<dbReference type="EMBL" id="NPCC01000001">
    <property type="protein sequence ID" value="PAE90978.1"/>
    <property type="molecule type" value="Genomic_DNA"/>
</dbReference>
<dbReference type="Pfam" id="PF05239">
    <property type="entry name" value="PRC"/>
    <property type="match status" value="1"/>
</dbReference>
<dbReference type="InterPro" id="IPR027275">
    <property type="entry name" value="PRC-brl_dom"/>
</dbReference>
<name>A0A268P5L2_SHOCL</name>
<comment type="caution">
    <text evidence="2">The sequence shown here is derived from an EMBL/GenBank/DDBJ whole genome shotgun (WGS) entry which is preliminary data.</text>
</comment>
<sequence>MRTVQALIGLPVISNTTGHEHGRVVDALFDGKEVVGLTVKRTHLFAQHAFLPIGEIAHAGQEAVMIAGEQALKPFNREQKMLHPIHTGRRRFKGKPLLSEEGETLGLVEDVYFNVELGTIIGYEVTDGWLSDIKEGRKVVKGQHLVISKERAILSL</sequence>
<dbReference type="AlphaFoldDB" id="A0A268P5L2"/>
<gene>
    <name evidence="2" type="ORF">CHH72_00145</name>
</gene>
<accession>A0A268P5L2</accession>
<organism evidence="2 3">
    <name type="scientific">Shouchella clausii</name>
    <name type="common">Alkalihalobacillus clausii</name>
    <dbReference type="NCBI Taxonomy" id="79880"/>
    <lineage>
        <taxon>Bacteria</taxon>
        <taxon>Bacillati</taxon>
        <taxon>Bacillota</taxon>
        <taxon>Bacilli</taxon>
        <taxon>Bacillales</taxon>
        <taxon>Bacillaceae</taxon>
        <taxon>Shouchella</taxon>
    </lineage>
</organism>
<dbReference type="Gene3D" id="2.30.30.240">
    <property type="entry name" value="PRC-barrel domain"/>
    <property type="match status" value="2"/>
</dbReference>
<dbReference type="RefSeq" id="WP_035204546.1">
    <property type="nucleotide sequence ID" value="NZ_BOQS01000005.1"/>
</dbReference>
<evidence type="ECO:0000313" key="3">
    <source>
        <dbReference type="Proteomes" id="UP000216207"/>
    </source>
</evidence>
<dbReference type="SUPFAM" id="SSF50346">
    <property type="entry name" value="PRC-barrel domain"/>
    <property type="match status" value="2"/>
</dbReference>
<evidence type="ECO:0000259" key="1">
    <source>
        <dbReference type="Pfam" id="PF05239"/>
    </source>
</evidence>
<protein>
    <recommendedName>
        <fullName evidence="1">PRC-barrel domain-containing protein</fullName>
    </recommendedName>
</protein>
<evidence type="ECO:0000313" key="2">
    <source>
        <dbReference type="EMBL" id="PAE90978.1"/>
    </source>
</evidence>